<name>A0A418B088_9STRA</name>
<feature type="compositionally biased region" description="Acidic residues" evidence="3">
    <location>
        <begin position="227"/>
        <end position="237"/>
    </location>
</feature>
<reference evidence="5 6" key="1">
    <citation type="submission" date="2018-08" db="EMBL/GenBank/DDBJ databases">
        <title>Aphanomyces genome sequencing and annotation.</title>
        <authorList>
            <person name="Minardi D."/>
            <person name="Oidtmann B."/>
            <person name="Van Der Giezen M."/>
            <person name="Studholme D.J."/>
        </authorList>
    </citation>
    <scope>NUCLEOTIDE SEQUENCE [LARGE SCALE GENOMIC DNA]</scope>
    <source>
        <strain evidence="5 6">NJM0002</strain>
    </source>
</reference>
<gene>
    <name evidence="5" type="ORF">DYB32_003617</name>
</gene>
<evidence type="ECO:0000313" key="5">
    <source>
        <dbReference type="EMBL" id="RHY31346.1"/>
    </source>
</evidence>
<feature type="compositionally biased region" description="Basic residues" evidence="3">
    <location>
        <begin position="192"/>
        <end position="201"/>
    </location>
</feature>
<dbReference type="PANTHER" id="PTHR13495">
    <property type="entry name" value="NEFA-INTERACTING NUCLEAR PROTEIN NIP30"/>
    <property type="match status" value="1"/>
</dbReference>
<feature type="region of interest" description="Disordered" evidence="3">
    <location>
        <begin position="192"/>
        <end position="237"/>
    </location>
</feature>
<comment type="subcellular location">
    <subcellularLocation>
        <location evidence="1">Nucleus</location>
    </subcellularLocation>
</comment>
<evidence type="ECO:0000313" key="6">
    <source>
        <dbReference type="Proteomes" id="UP000285060"/>
    </source>
</evidence>
<dbReference type="Proteomes" id="UP000285060">
    <property type="component" value="Unassembled WGS sequence"/>
</dbReference>
<feature type="compositionally biased region" description="Basic and acidic residues" evidence="3">
    <location>
        <begin position="17"/>
        <end position="27"/>
    </location>
</feature>
<organism evidence="5 6">
    <name type="scientific">Aphanomyces invadans</name>
    <dbReference type="NCBI Taxonomy" id="157072"/>
    <lineage>
        <taxon>Eukaryota</taxon>
        <taxon>Sar</taxon>
        <taxon>Stramenopiles</taxon>
        <taxon>Oomycota</taxon>
        <taxon>Saprolegniomycetes</taxon>
        <taxon>Saprolegniales</taxon>
        <taxon>Verrucalvaceae</taxon>
        <taxon>Aphanomyces</taxon>
    </lineage>
</organism>
<dbReference type="VEuPathDB" id="FungiDB:H310_13671"/>
<dbReference type="InterPro" id="IPR019331">
    <property type="entry name" value="FAM192A/Fyv6_N"/>
</dbReference>
<dbReference type="InterPro" id="IPR039845">
    <property type="entry name" value="FAM192A"/>
</dbReference>
<accession>A0A418B088</accession>
<evidence type="ECO:0000256" key="1">
    <source>
        <dbReference type="ARBA" id="ARBA00004123"/>
    </source>
</evidence>
<evidence type="ECO:0000256" key="3">
    <source>
        <dbReference type="SAM" id="MobiDB-lite"/>
    </source>
</evidence>
<feature type="domain" description="FAM192A/Fyv6 N-terminal" evidence="4">
    <location>
        <begin position="50"/>
        <end position="134"/>
    </location>
</feature>
<dbReference type="AlphaFoldDB" id="A0A418B088"/>
<dbReference type="EMBL" id="QUSY01000223">
    <property type="protein sequence ID" value="RHY31346.1"/>
    <property type="molecule type" value="Genomic_DNA"/>
</dbReference>
<feature type="region of interest" description="Disordered" evidence="3">
    <location>
        <begin position="1"/>
        <end position="29"/>
    </location>
</feature>
<dbReference type="Pfam" id="PF10187">
    <property type="entry name" value="FAM192A_Fyv6_N"/>
    <property type="match status" value="1"/>
</dbReference>
<feature type="region of interest" description="Disordered" evidence="3">
    <location>
        <begin position="81"/>
        <end position="102"/>
    </location>
</feature>
<evidence type="ECO:0000256" key="2">
    <source>
        <dbReference type="ARBA" id="ARBA00023242"/>
    </source>
</evidence>
<comment type="caution">
    <text evidence="5">The sequence shown here is derived from an EMBL/GenBank/DDBJ whole genome shotgun (WGS) entry which is preliminary data.</text>
</comment>
<dbReference type="PANTHER" id="PTHR13495:SF0">
    <property type="entry name" value="PSME3-INTERACTING PROTEIN"/>
    <property type="match status" value="1"/>
</dbReference>
<protein>
    <recommendedName>
        <fullName evidence="4">FAM192A/Fyv6 N-terminal domain-containing protein</fullName>
    </recommendedName>
</protein>
<keyword evidence="6" id="KW-1185">Reference proteome</keyword>
<sequence length="237" mass="26479">MTTASNSVAAKFPSQAKEVRETTEVSRPRSKPIAGFVRRFLTVYVQLFGDNVEEVRITDRPESSADKVDYRPLYERLKEQKDARDADWKEKNNPFAPPKGLDDEEIDFLHTLESDQKKIQDEISRHHEEELAHFGMLHAYSLDHPHMNLVALLKREISQSKKPPAANSVPIAAASVNRTELPLEKKSIKVAARAKVKKSKQGGHDSQGTSKKQKTAAPVASLVAAYSDDDDNCSSDT</sequence>
<proteinExistence type="predicted"/>
<keyword evidence="2" id="KW-0539">Nucleus</keyword>
<feature type="compositionally biased region" description="Basic and acidic residues" evidence="3">
    <location>
        <begin position="81"/>
        <end position="92"/>
    </location>
</feature>
<evidence type="ECO:0000259" key="4">
    <source>
        <dbReference type="Pfam" id="PF10187"/>
    </source>
</evidence>
<dbReference type="GO" id="GO:0005634">
    <property type="term" value="C:nucleus"/>
    <property type="evidence" value="ECO:0007669"/>
    <property type="project" value="UniProtKB-SubCell"/>
</dbReference>